<evidence type="ECO:0000313" key="4">
    <source>
        <dbReference type="Proteomes" id="UP000250028"/>
    </source>
</evidence>
<accession>A0A2Y8ZWK1</accession>
<name>A0A2Y8ZWK1_9MICO</name>
<feature type="domain" description="DUF7586" evidence="2">
    <location>
        <begin position="352"/>
        <end position="436"/>
    </location>
</feature>
<dbReference type="AlphaFoldDB" id="A0A2Y8ZWK1"/>
<dbReference type="PANTHER" id="PTHR46825">
    <property type="entry name" value="D-ALANYL-D-ALANINE-CARBOXYPEPTIDASE/ENDOPEPTIDASE AMPH"/>
    <property type="match status" value="1"/>
</dbReference>
<protein>
    <submittedName>
        <fullName evidence="3">CubicO group peptidase, beta-lactamase class C family</fullName>
    </submittedName>
</protein>
<dbReference type="Pfam" id="PF00144">
    <property type="entry name" value="Beta-lactamase"/>
    <property type="match status" value="1"/>
</dbReference>
<dbReference type="RefSeq" id="WP_109688204.1">
    <property type="nucleotide sequence ID" value="NZ_QGDN01000001.1"/>
</dbReference>
<dbReference type="EMBL" id="UESZ01000001">
    <property type="protein sequence ID" value="SSA36325.1"/>
    <property type="molecule type" value="Genomic_DNA"/>
</dbReference>
<dbReference type="SUPFAM" id="SSF56601">
    <property type="entry name" value="beta-lactamase/transpeptidase-like"/>
    <property type="match status" value="1"/>
</dbReference>
<dbReference type="Proteomes" id="UP000250028">
    <property type="component" value="Unassembled WGS sequence"/>
</dbReference>
<feature type="domain" description="Beta-lactamase-related" evidence="1">
    <location>
        <begin position="14"/>
        <end position="320"/>
    </location>
</feature>
<proteinExistence type="predicted"/>
<dbReference type="InterPro" id="IPR056008">
    <property type="entry name" value="DUF7586"/>
</dbReference>
<dbReference type="InterPro" id="IPR050491">
    <property type="entry name" value="AmpC-like"/>
</dbReference>
<evidence type="ECO:0000313" key="3">
    <source>
        <dbReference type="EMBL" id="SSA36325.1"/>
    </source>
</evidence>
<dbReference type="InterPro" id="IPR012338">
    <property type="entry name" value="Beta-lactam/transpept-like"/>
</dbReference>
<gene>
    <name evidence="3" type="ORF">SAMN04489750_3717</name>
</gene>
<dbReference type="OrthoDB" id="3863176at2"/>
<keyword evidence="4" id="KW-1185">Reference proteome</keyword>
<sequence>MSDLLPSTARALDRLAVEAQVTSRTPALVAGVARHGTLVWSTAIGAADLDDPSVPLGDDTQFLVASNTKTFVAVQIMQLRDEGKLSLDDTIDQHLPSAHSTVTVRQMLSHLTGMQREPVGDVWDTLQFPARDELIDGWNAARRVGRPHDHWHYSNLCYAMLGELIAHLDGEPWESSLQRRLLDPLGLTRTTLSLQAPHTRQYYVPHYTDVPVREPLIIKGAMASAGSICSTLSDMVRWHAFLLDPDSAILSPDTALEMRQPQAMVDGTWTAGYGLGLQLVRHEGRTWFGHTGGLPGGITGFFSEASSGTTGAVLMNNSAAKDPAGTAVRLGTYVETHDPLVPAPWVPGSAEPPQLKPLVGQWFSEGAGFILSIRDGHLEARVEGAPATTPPSIFEQQDPDTFRTVSGREQGELLVVRRRPDGSVRQFNWATYRFTRDPLGFGEPTPD</sequence>
<dbReference type="Pfam" id="PF24491">
    <property type="entry name" value="DUF7586"/>
    <property type="match status" value="1"/>
</dbReference>
<organism evidence="3 4">
    <name type="scientific">Branchiibius hedensis</name>
    <dbReference type="NCBI Taxonomy" id="672460"/>
    <lineage>
        <taxon>Bacteria</taxon>
        <taxon>Bacillati</taxon>
        <taxon>Actinomycetota</taxon>
        <taxon>Actinomycetes</taxon>
        <taxon>Micrococcales</taxon>
        <taxon>Dermacoccaceae</taxon>
        <taxon>Branchiibius</taxon>
    </lineage>
</organism>
<reference evidence="4" key="1">
    <citation type="submission" date="2016-10" db="EMBL/GenBank/DDBJ databases">
        <authorList>
            <person name="Varghese N."/>
            <person name="Submissions S."/>
        </authorList>
    </citation>
    <scope>NUCLEOTIDE SEQUENCE [LARGE SCALE GENOMIC DNA]</scope>
    <source>
        <strain evidence="4">DSM 22951</strain>
    </source>
</reference>
<evidence type="ECO:0000259" key="2">
    <source>
        <dbReference type="Pfam" id="PF24491"/>
    </source>
</evidence>
<evidence type="ECO:0000259" key="1">
    <source>
        <dbReference type="Pfam" id="PF00144"/>
    </source>
</evidence>
<dbReference type="Gene3D" id="3.40.710.10">
    <property type="entry name" value="DD-peptidase/beta-lactamase superfamily"/>
    <property type="match status" value="1"/>
</dbReference>
<dbReference type="InterPro" id="IPR001466">
    <property type="entry name" value="Beta-lactam-related"/>
</dbReference>
<dbReference type="PANTHER" id="PTHR46825:SF7">
    <property type="entry name" value="D-ALANYL-D-ALANINE CARBOXYPEPTIDASE"/>
    <property type="match status" value="1"/>
</dbReference>